<accession>A0A8T8K586</accession>
<dbReference type="InterPro" id="IPR036010">
    <property type="entry name" value="2Fe-2S_ferredoxin-like_sf"/>
</dbReference>
<evidence type="ECO:0000313" key="7">
    <source>
        <dbReference type="Proteomes" id="UP000681041"/>
    </source>
</evidence>
<dbReference type="OrthoDB" id="371936at2157"/>
<dbReference type="GeneID" id="64820746"/>
<dbReference type="AlphaFoldDB" id="A0A8T8K586"/>
<dbReference type="PANTHER" id="PTHR11228">
    <property type="entry name" value="RADICAL SAM DOMAIN PROTEIN"/>
    <property type="match status" value="1"/>
</dbReference>
<feature type="domain" description="Radical SAM core" evidence="5">
    <location>
        <begin position="106"/>
        <end position="354"/>
    </location>
</feature>
<dbReference type="PANTHER" id="PTHR11228:SF27">
    <property type="entry name" value="GLYCYL-RADICAL ENZYME ACTIVATING ENZYME MJ1227-RELATED"/>
    <property type="match status" value="1"/>
</dbReference>
<dbReference type="Gene3D" id="3.20.20.70">
    <property type="entry name" value="Aldolase class I"/>
    <property type="match status" value="1"/>
</dbReference>
<dbReference type="InterPro" id="IPR007197">
    <property type="entry name" value="rSAM"/>
</dbReference>
<dbReference type="InterPro" id="IPR013785">
    <property type="entry name" value="Aldolase_TIM"/>
</dbReference>
<keyword evidence="7" id="KW-1185">Reference proteome</keyword>
<keyword evidence="1" id="KW-0949">S-adenosyl-L-methionine</keyword>
<dbReference type="Pfam" id="PF04055">
    <property type="entry name" value="Radical_SAM"/>
    <property type="match status" value="1"/>
</dbReference>
<dbReference type="SUPFAM" id="SSF54292">
    <property type="entry name" value="2Fe-2S ferredoxin-like"/>
    <property type="match status" value="1"/>
</dbReference>
<dbReference type="Gene3D" id="3.10.20.740">
    <property type="match status" value="1"/>
</dbReference>
<sequence length="367" mass="41028">MVRVKVNGNIVESQGLVKDALVSAGIKINKFLEEDEAESVFMPCDCGGCWSCAVKINGRLSLSCNTPLEDDMDIQTIKSPDKTLRVVSSLGAHTAGGVGTPYFLKKEKKPVEIVVFTHGCNLRCPQCQNSQVAFTDRGNLLEPQETSQILSGLEEGMGINTITFSGGESTLNPDWLLKTIDHLKKIKNKINIHVDTNGTILNPEYMDKLIKSGVNRLGIDLKGVNLPTFQLISGVEDPYLARKYLDNSWRAVEYLIKNYNMEYVIKSGDKYQLIKGVKNTNKPSLFLGIGIPYNKDLISKNEIIEMGMQIKKCDSKIQVCVLDYRPEFKRKDLIKPDWKEVMEIKNILNDVGLETVLVQSEKGYYGP</sequence>
<keyword evidence="3" id="KW-0408">Iron</keyword>
<dbReference type="GO" id="GO:0003824">
    <property type="term" value="F:catalytic activity"/>
    <property type="evidence" value="ECO:0007669"/>
    <property type="project" value="InterPro"/>
</dbReference>
<protein>
    <submittedName>
        <fullName evidence="6">Radical SAM protein</fullName>
    </submittedName>
</protein>
<keyword evidence="2" id="KW-0479">Metal-binding</keyword>
<evidence type="ECO:0000256" key="2">
    <source>
        <dbReference type="ARBA" id="ARBA00022723"/>
    </source>
</evidence>
<dbReference type="GO" id="GO:0051536">
    <property type="term" value="F:iron-sulfur cluster binding"/>
    <property type="evidence" value="ECO:0007669"/>
    <property type="project" value="UniProtKB-KW"/>
</dbReference>
<dbReference type="EMBL" id="CP058560">
    <property type="protein sequence ID" value="QUH23746.1"/>
    <property type="molecule type" value="Genomic_DNA"/>
</dbReference>
<evidence type="ECO:0000256" key="3">
    <source>
        <dbReference type="ARBA" id="ARBA00023004"/>
    </source>
</evidence>
<gene>
    <name evidence="6" type="ORF">HYG87_08235</name>
</gene>
<organism evidence="6 7">
    <name type="scientific">Methanobacterium alkalithermotolerans</name>
    <dbReference type="NCBI Taxonomy" id="2731220"/>
    <lineage>
        <taxon>Archaea</taxon>
        <taxon>Methanobacteriati</taxon>
        <taxon>Methanobacteriota</taxon>
        <taxon>Methanomada group</taxon>
        <taxon>Methanobacteria</taxon>
        <taxon>Methanobacteriales</taxon>
        <taxon>Methanobacteriaceae</taxon>
        <taxon>Methanobacterium</taxon>
    </lineage>
</organism>
<keyword evidence="4" id="KW-0411">Iron-sulfur</keyword>
<evidence type="ECO:0000256" key="1">
    <source>
        <dbReference type="ARBA" id="ARBA00022691"/>
    </source>
</evidence>
<dbReference type="SFLD" id="SFLDS00029">
    <property type="entry name" value="Radical_SAM"/>
    <property type="match status" value="1"/>
</dbReference>
<dbReference type="KEGG" id="meme:HYG87_08235"/>
<dbReference type="SFLD" id="SFLDG01067">
    <property type="entry name" value="SPASM/twitch_domain_containing"/>
    <property type="match status" value="1"/>
</dbReference>
<proteinExistence type="predicted"/>
<dbReference type="SUPFAM" id="SSF102114">
    <property type="entry name" value="Radical SAM enzymes"/>
    <property type="match status" value="1"/>
</dbReference>
<dbReference type="Proteomes" id="UP000681041">
    <property type="component" value="Chromosome"/>
</dbReference>
<evidence type="ECO:0000259" key="5">
    <source>
        <dbReference type="PROSITE" id="PS51918"/>
    </source>
</evidence>
<dbReference type="CDD" id="cd01335">
    <property type="entry name" value="Radical_SAM"/>
    <property type="match status" value="1"/>
</dbReference>
<name>A0A8T8K586_9EURY</name>
<evidence type="ECO:0000256" key="4">
    <source>
        <dbReference type="ARBA" id="ARBA00023014"/>
    </source>
</evidence>
<dbReference type="PROSITE" id="PS51918">
    <property type="entry name" value="RADICAL_SAM"/>
    <property type="match status" value="1"/>
</dbReference>
<reference evidence="6" key="1">
    <citation type="submission" date="2020-07" db="EMBL/GenBank/DDBJ databases">
        <title>Methanobacterium. sp. MethCan genome.</title>
        <authorList>
            <person name="Postec A."/>
            <person name="Quemeneur M."/>
        </authorList>
    </citation>
    <scope>NUCLEOTIDE SEQUENCE</scope>
    <source>
        <strain evidence="6">MethCAN</strain>
    </source>
</reference>
<dbReference type="RefSeq" id="WP_211532702.1">
    <property type="nucleotide sequence ID" value="NZ_CP058560.1"/>
</dbReference>
<dbReference type="InterPro" id="IPR058240">
    <property type="entry name" value="rSAM_sf"/>
</dbReference>
<dbReference type="Pfam" id="PF13510">
    <property type="entry name" value="Fer2_4"/>
    <property type="match status" value="1"/>
</dbReference>
<dbReference type="GO" id="GO:0046872">
    <property type="term" value="F:metal ion binding"/>
    <property type="evidence" value="ECO:0007669"/>
    <property type="project" value="UniProtKB-KW"/>
</dbReference>
<evidence type="ECO:0000313" key="6">
    <source>
        <dbReference type="EMBL" id="QUH23746.1"/>
    </source>
</evidence>
<dbReference type="InterPro" id="IPR050377">
    <property type="entry name" value="Radical_SAM_PqqE_MftC-like"/>
</dbReference>